<accession>A0A100YTZ8</accession>
<dbReference type="OrthoDB" id="9799372at2"/>
<dbReference type="InterPro" id="IPR036196">
    <property type="entry name" value="Ptyr_pPase_sf"/>
</dbReference>
<dbReference type="RefSeq" id="WP_059055930.1">
    <property type="nucleotide sequence ID" value="NZ_LOJF01000012.1"/>
</dbReference>
<dbReference type="PANTHER" id="PTHR43428">
    <property type="entry name" value="ARSENATE REDUCTASE"/>
    <property type="match status" value="1"/>
</dbReference>
<gene>
    <name evidence="3" type="ORF">AUL39_10130</name>
</gene>
<organism evidence="3 4">
    <name type="scientific">Tractidigestivibacter scatoligenes</name>
    <name type="common">Olsenella scatoligenes</name>
    <dbReference type="NCBI Taxonomy" id="1299998"/>
    <lineage>
        <taxon>Bacteria</taxon>
        <taxon>Bacillati</taxon>
        <taxon>Actinomycetota</taxon>
        <taxon>Coriobacteriia</taxon>
        <taxon>Coriobacteriales</taxon>
        <taxon>Atopobiaceae</taxon>
        <taxon>Tractidigestivibacter</taxon>
    </lineage>
</organism>
<keyword evidence="1" id="KW-0059">Arsenical resistance</keyword>
<protein>
    <recommendedName>
        <fullName evidence="2">Phosphotyrosine protein phosphatase I domain-containing protein</fullName>
    </recommendedName>
</protein>
<dbReference type="InterPro" id="IPR023485">
    <property type="entry name" value="Ptyr_pPase"/>
</dbReference>
<comment type="caution">
    <text evidence="3">The sequence shown here is derived from an EMBL/GenBank/DDBJ whole genome shotgun (WGS) entry which is preliminary data.</text>
</comment>
<evidence type="ECO:0000259" key="2">
    <source>
        <dbReference type="SMART" id="SM00226"/>
    </source>
</evidence>
<dbReference type="SUPFAM" id="SSF52788">
    <property type="entry name" value="Phosphotyrosine protein phosphatases I"/>
    <property type="match status" value="1"/>
</dbReference>
<reference evidence="3 4" key="1">
    <citation type="submission" date="2015-12" db="EMBL/GenBank/DDBJ databases">
        <title>Draft Genome Sequence of Olsenella scatoligenes SK9K4T; a Producer of 3-Methylindole- (skatole) and 4-Methylphenol- (p-cresol) Isolated from Pig Feces.</title>
        <authorList>
            <person name="Li X."/>
            <person name="Borg B."/>
            <person name="Canibe N."/>
        </authorList>
    </citation>
    <scope>NUCLEOTIDE SEQUENCE [LARGE SCALE GENOMIC DNA]</scope>
    <source>
        <strain evidence="3 4">SK9K4</strain>
    </source>
</reference>
<dbReference type="SMART" id="SM00226">
    <property type="entry name" value="LMWPc"/>
    <property type="match status" value="1"/>
</dbReference>
<dbReference type="Proteomes" id="UP000054078">
    <property type="component" value="Unassembled WGS sequence"/>
</dbReference>
<dbReference type="Gene3D" id="3.40.50.2300">
    <property type="match status" value="1"/>
</dbReference>
<dbReference type="Pfam" id="PF01451">
    <property type="entry name" value="LMWPc"/>
    <property type="match status" value="1"/>
</dbReference>
<dbReference type="PANTHER" id="PTHR43428:SF1">
    <property type="entry name" value="ARSENATE REDUCTASE"/>
    <property type="match status" value="1"/>
</dbReference>
<proteinExistence type="predicted"/>
<evidence type="ECO:0000256" key="1">
    <source>
        <dbReference type="ARBA" id="ARBA00022849"/>
    </source>
</evidence>
<dbReference type="AlphaFoldDB" id="A0A100YTZ8"/>
<dbReference type="EMBL" id="LOJF01000012">
    <property type="protein sequence ID" value="KUH57663.1"/>
    <property type="molecule type" value="Genomic_DNA"/>
</dbReference>
<keyword evidence="4" id="KW-1185">Reference proteome</keyword>
<sequence>MMDTPIVAFVCTHNACRSQMAQALAQTLMPGRATFLSAGTSPADRVDAGALEELSRRGVASQLIDSLRPKSLWELPPRVDWLVTMGCGVACPSLPCAHREDWGLADPMGGPKGGYEACAQDILAHLADLRARMDAERLGEGGADERG</sequence>
<dbReference type="GO" id="GO:0046685">
    <property type="term" value="P:response to arsenic-containing substance"/>
    <property type="evidence" value="ECO:0007669"/>
    <property type="project" value="UniProtKB-KW"/>
</dbReference>
<evidence type="ECO:0000313" key="4">
    <source>
        <dbReference type="Proteomes" id="UP000054078"/>
    </source>
</evidence>
<name>A0A100YTZ8_TRASO</name>
<dbReference type="STRING" id="1299998.AUL39_10130"/>
<feature type="domain" description="Phosphotyrosine protein phosphatase I" evidence="2">
    <location>
        <begin position="5"/>
        <end position="132"/>
    </location>
</feature>
<evidence type="ECO:0000313" key="3">
    <source>
        <dbReference type="EMBL" id="KUH57663.1"/>
    </source>
</evidence>